<proteinExistence type="predicted"/>
<evidence type="ECO:0000313" key="1">
    <source>
        <dbReference type="EMBL" id="XAY07826.1"/>
    </source>
</evidence>
<dbReference type="EMBL" id="CP114014">
    <property type="protein sequence ID" value="XAY07826.1"/>
    <property type="molecule type" value="Genomic_DNA"/>
</dbReference>
<dbReference type="RefSeq" id="WP_354699016.1">
    <property type="nucleotide sequence ID" value="NZ_CP114014.1"/>
</dbReference>
<organism evidence="1">
    <name type="scientific">Paraconexibacter sp. AEG42_29</name>
    <dbReference type="NCBI Taxonomy" id="2997339"/>
    <lineage>
        <taxon>Bacteria</taxon>
        <taxon>Bacillati</taxon>
        <taxon>Actinomycetota</taxon>
        <taxon>Thermoleophilia</taxon>
        <taxon>Solirubrobacterales</taxon>
        <taxon>Paraconexibacteraceae</taxon>
        <taxon>Paraconexibacter</taxon>
    </lineage>
</organism>
<sequence>MSIDETPICRATIRGDRITLNGWDRSLAGRGPSRDGLRHVRAALADLYRSGQEDDELIVTPVGGTRWSDDAEAVLIAWATRVGFTRVWLPARVVDLAGELAACGHAQVTCPTCGARWRDESVDFWAGVRRHGWFPGRCLACGGSLPEWDVAGEGDADRARTAVPLSRRRGR</sequence>
<name>A0AAU7B1E4_9ACTN</name>
<accession>A0AAU7B1E4</accession>
<reference evidence="1" key="1">
    <citation type="submission" date="2022-12" db="EMBL/GenBank/DDBJ databases">
        <title>Paraconexibacter alkalitolerans sp. nov. and Baekduia alba sp. nov., isolated from soil and emended description of the genera Paraconexibacter (Chun et al., 2020) and Baekduia (An et al., 2020).</title>
        <authorList>
            <person name="Vieira S."/>
            <person name="Huber K.J."/>
            <person name="Geppert A."/>
            <person name="Wolf J."/>
            <person name="Neumann-Schaal M."/>
            <person name="Muesken M."/>
            <person name="Overmann J."/>
        </authorList>
    </citation>
    <scope>NUCLEOTIDE SEQUENCE</scope>
    <source>
        <strain evidence="1">AEG42_29</strain>
    </source>
</reference>
<dbReference type="KEGG" id="parq:DSM112329_04717"/>
<dbReference type="AlphaFoldDB" id="A0AAU7B1E4"/>
<gene>
    <name evidence="1" type="ORF">DSM112329_04717</name>
</gene>
<protein>
    <submittedName>
        <fullName evidence="1">Uncharacterized protein</fullName>
    </submittedName>
</protein>